<feature type="domain" description="RNase H type-1" evidence="1">
    <location>
        <begin position="9"/>
        <end position="56"/>
    </location>
</feature>
<dbReference type="EMBL" id="CM001223">
    <property type="protein sequence ID" value="AES78434.2"/>
    <property type="molecule type" value="Genomic_DNA"/>
</dbReference>
<evidence type="ECO:0000313" key="2">
    <source>
        <dbReference type="EMBL" id="AES78434.2"/>
    </source>
</evidence>
<sequence>MKVNTDGLVVGNHAILGLDTVFSSEIQGFIFALEFAAQNGWNNIGLESDSSSALAVFKTPSLVLIRNRWHNACRLGFWLDMATIPVPMGTRPNPPPFDLVWYEFGFSPISRHGYGTGNRVIYTHPEPIPIPVPNGYGDEILEPVGDRDDVRFLIPVEYG</sequence>
<evidence type="ECO:0000313" key="3">
    <source>
        <dbReference type="EnsemblPlants" id="AES78434"/>
    </source>
</evidence>
<name>G7L4A6_MEDTR</name>
<evidence type="ECO:0000259" key="1">
    <source>
        <dbReference type="Pfam" id="PF13456"/>
    </source>
</evidence>
<dbReference type="AlphaFoldDB" id="G7L4A6"/>
<dbReference type="PaxDb" id="3880-AES78434"/>
<gene>
    <name evidence="2" type="ordered locus">MTR_7g031500</name>
</gene>
<dbReference type="HOGENOM" id="CLU_1663402_0_0_1"/>
<reference evidence="2 4" key="2">
    <citation type="journal article" date="2014" name="BMC Genomics">
        <title>An improved genome release (version Mt4.0) for the model legume Medicago truncatula.</title>
        <authorList>
            <person name="Tang H."/>
            <person name="Krishnakumar V."/>
            <person name="Bidwell S."/>
            <person name="Rosen B."/>
            <person name="Chan A."/>
            <person name="Zhou S."/>
            <person name="Gentzbittel L."/>
            <person name="Childs K.L."/>
            <person name="Yandell M."/>
            <person name="Gundlach H."/>
            <person name="Mayer K.F."/>
            <person name="Schwartz D.C."/>
            <person name="Town C.D."/>
        </authorList>
    </citation>
    <scope>GENOME REANNOTATION</scope>
    <source>
        <strain evidence="3 4">cv. Jemalong A17</strain>
    </source>
</reference>
<organism evidence="2 4">
    <name type="scientific">Medicago truncatula</name>
    <name type="common">Barrel medic</name>
    <name type="synonym">Medicago tribuloides</name>
    <dbReference type="NCBI Taxonomy" id="3880"/>
    <lineage>
        <taxon>Eukaryota</taxon>
        <taxon>Viridiplantae</taxon>
        <taxon>Streptophyta</taxon>
        <taxon>Embryophyta</taxon>
        <taxon>Tracheophyta</taxon>
        <taxon>Spermatophyta</taxon>
        <taxon>Magnoliopsida</taxon>
        <taxon>eudicotyledons</taxon>
        <taxon>Gunneridae</taxon>
        <taxon>Pentapetalae</taxon>
        <taxon>rosids</taxon>
        <taxon>fabids</taxon>
        <taxon>Fabales</taxon>
        <taxon>Fabaceae</taxon>
        <taxon>Papilionoideae</taxon>
        <taxon>50 kb inversion clade</taxon>
        <taxon>NPAAA clade</taxon>
        <taxon>Hologalegina</taxon>
        <taxon>IRL clade</taxon>
        <taxon>Trifolieae</taxon>
        <taxon>Medicago</taxon>
    </lineage>
</organism>
<dbReference type="GO" id="GO:0004523">
    <property type="term" value="F:RNA-DNA hybrid ribonuclease activity"/>
    <property type="evidence" value="ECO:0007669"/>
    <property type="project" value="InterPro"/>
</dbReference>
<keyword evidence="4" id="KW-1185">Reference proteome</keyword>
<accession>G7L4A6</accession>
<evidence type="ECO:0000313" key="4">
    <source>
        <dbReference type="Proteomes" id="UP000002051"/>
    </source>
</evidence>
<protein>
    <recommendedName>
        <fullName evidence="1">RNase H type-1 domain-containing protein</fullName>
    </recommendedName>
</protein>
<dbReference type="Proteomes" id="UP000002051">
    <property type="component" value="Unassembled WGS sequence"/>
</dbReference>
<dbReference type="EnsemblPlants" id="AES78434">
    <property type="protein sequence ID" value="AES78434"/>
    <property type="gene ID" value="MTR_7g031500"/>
</dbReference>
<proteinExistence type="predicted"/>
<accession>A0A0C3W485</accession>
<dbReference type="InterPro" id="IPR002156">
    <property type="entry name" value="RNaseH_domain"/>
</dbReference>
<reference evidence="3" key="3">
    <citation type="submission" date="2015-04" db="UniProtKB">
        <authorList>
            <consortium name="EnsemblPlants"/>
        </authorList>
    </citation>
    <scope>IDENTIFICATION</scope>
    <source>
        <strain evidence="3">cv. Jemalong A17</strain>
    </source>
</reference>
<dbReference type="GO" id="GO:0003676">
    <property type="term" value="F:nucleic acid binding"/>
    <property type="evidence" value="ECO:0007669"/>
    <property type="project" value="InterPro"/>
</dbReference>
<dbReference type="Pfam" id="PF13456">
    <property type="entry name" value="RVT_3"/>
    <property type="match status" value="1"/>
</dbReference>
<reference evidence="2 4" key="1">
    <citation type="journal article" date="2011" name="Nature">
        <title>The Medicago genome provides insight into the evolution of rhizobial symbioses.</title>
        <authorList>
            <person name="Young N.D."/>
            <person name="Debelle F."/>
            <person name="Oldroyd G.E."/>
            <person name="Geurts R."/>
            <person name="Cannon S.B."/>
            <person name="Udvardi M.K."/>
            <person name="Benedito V.A."/>
            <person name="Mayer K.F."/>
            <person name="Gouzy J."/>
            <person name="Schoof H."/>
            <person name="Van de Peer Y."/>
            <person name="Proost S."/>
            <person name="Cook D.R."/>
            <person name="Meyers B.C."/>
            <person name="Spannagl M."/>
            <person name="Cheung F."/>
            <person name="De Mita S."/>
            <person name="Krishnakumar V."/>
            <person name="Gundlach H."/>
            <person name="Zhou S."/>
            <person name="Mudge J."/>
            <person name="Bharti A.K."/>
            <person name="Murray J.D."/>
            <person name="Naoumkina M.A."/>
            <person name="Rosen B."/>
            <person name="Silverstein K.A."/>
            <person name="Tang H."/>
            <person name="Rombauts S."/>
            <person name="Zhao P.X."/>
            <person name="Zhou P."/>
            <person name="Barbe V."/>
            <person name="Bardou P."/>
            <person name="Bechner M."/>
            <person name="Bellec A."/>
            <person name="Berger A."/>
            <person name="Berges H."/>
            <person name="Bidwell S."/>
            <person name="Bisseling T."/>
            <person name="Choisne N."/>
            <person name="Couloux A."/>
            <person name="Denny R."/>
            <person name="Deshpande S."/>
            <person name="Dai X."/>
            <person name="Doyle J.J."/>
            <person name="Dudez A.M."/>
            <person name="Farmer A.D."/>
            <person name="Fouteau S."/>
            <person name="Franken C."/>
            <person name="Gibelin C."/>
            <person name="Gish J."/>
            <person name="Goldstein S."/>
            <person name="Gonzalez A.J."/>
            <person name="Green P.J."/>
            <person name="Hallab A."/>
            <person name="Hartog M."/>
            <person name="Hua A."/>
            <person name="Humphray S.J."/>
            <person name="Jeong D.H."/>
            <person name="Jing Y."/>
            <person name="Jocker A."/>
            <person name="Kenton S.M."/>
            <person name="Kim D.J."/>
            <person name="Klee K."/>
            <person name="Lai H."/>
            <person name="Lang C."/>
            <person name="Lin S."/>
            <person name="Macmil S.L."/>
            <person name="Magdelenat G."/>
            <person name="Matthews L."/>
            <person name="McCorrison J."/>
            <person name="Monaghan E.L."/>
            <person name="Mun J.H."/>
            <person name="Najar F.Z."/>
            <person name="Nicholson C."/>
            <person name="Noirot C."/>
            <person name="O'Bleness M."/>
            <person name="Paule C.R."/>
            <person name="Poulain J."/>
            <person name="Prion F."/>
            <person name="Qin B."/>
            <person name="Qu C."/>
            <person name="Retzel E.F."/>
            <person name="Riddle C."/>
            <person name="Sallet E."/>
            <person name="Samain S."/>
            <person name="Samson N."/>
            <person name="Sanders I."/>
            <person name="Saurat O."/>
            <person name="Scarpelli C."/>
            <person name="Schiex T."/>
            <person name="Segurens B."/>
            <person name="Severin A.J."/>
            <person name="Sherrier D.J."/>
            <person name="Shi R."/>
            <person name="Sims S."/>
            <person name="Singer S.R."/>
            <person name="Sinharoy S."/>
            <person name="Sterck L."/>
            <person name="Viollet A."/>
            <person name="Wang B.B."/>
            <person name="Wang K."/>
            <person name="Wang M."/>
            <person name="Wang X."/>
            <person name="Warfsmann J."/>
            <person name="Weissenbach J."/>
            <person name="White D.D."/>
            <person name="White J.D."/>
            <person name="Wiley G.B."/>
            <person name="Wincker P."/>
            <person name="Xing Y."/>
            <person name="Yang L."/>
            <person name="Yao Z."/>
            <person name="Ying F."/>
            <person name="Zhai J."/>
            <person name="Zhou L."/>
            <person name="Zuber A."/>
            <person name="Denarie J."/>
            <person name="Dixon R.A."/>
            <person name="May G.D."/>
            <person name="Schwartz D.C."/>
            <person name="Rogers J."/>
            <person name="Quetier F."/>
            <person name="Town C.D."/>
            <person name="Roe B.A."/>
        </authorList>
    </citation>
    <scope>NUCLEOTIDE SEQUENCE [LARGE SCALE GENOMIC DNA]</scope>
    <source>
        <strain evidence="2">A17</strain>
        <strain evidence="3 4">cv. Jemalong A17</strain>
    </source>
</reference>